<protein>
    <submittedName>
        <fullName evidence="1">Uncharacterized protein (UPF0303 family)</fullName>
    </submittedName>
</protein>
<dbReference type="PIRSF" id="PIRSF008757">
    <property type="entry name" value="UCP008757"/>
    <property type="match status" value="1"/>
</dbReference>
<dbReference type="InterPro" id="IPR038084">
    <property type="entry name" value="PduO/GlcC-like_sf"/>
</dbReference>
<proteinExistence type="predicted"/>
<name>A0A7W3PNA3_9MICO</name>
<dbReference type="SUPFAM" id="SSF143744">
    <property type="entry name" value="GlcG-like"/>
    <property type="match status" value="1"/>
</dbReference>
<organism evidence="1 2">
    <name type="scientific">Alpinimonas psychrophila</name>
    <dbReference type="NCBI Taxonomy" id="748908"/>
    <lineage>
        <taxon>Bacteria</taxon>
        <taxon>Bacillati</taxon>
        <taxon>Actinomycetota</taxon>
        <taxon>Actinomycetes</taxon>
        <taxon>Micrococcales</taxon>
        <taxon>Microbacteriaceae</taxon>
        <taxon>Alpinimonas</taxon>
    </lineage>
</organism>
<evidence type="ECO:0000313" key="1">
    <source>
        <dbReference type="EMBL" id="MBA8828031.1"/>
    </source>
</evidence>
<keyword evidence="2" id="KW-1185">Reference proteome</keyword>
<dbReference type="PANTHER" id="PTHR28255">
    <property type="match status" value="1"/>
</dbReference>
<gene>
    <name evidence="1" type="ORF">FB555_000102</name>
</gene>
<dbReference type="PANTHER" id="PTHR28255:SF1">
    <property type="entry name" value="UPF0303 PROTEIN YBR137W"/>
    <property type="match status" value="1"/>
</dbReference>
<dbReference type="Gene3D" id="3.30.450.150">
    <property type="entry name" value="Haem-degrading domain"/>
    <property type="match status" value="1"/>
</dbReference>
<reference evidence="1 2" key="1">
    <citation type="submission" date="2020-07" db="EMBL/GenBank/DDBJ databases">
        <title>Sequencing the genomes of 1000 actinobacteria strains.</title>
        <authorList>
            <person name="Klenk H.-P."/>
        </authorList>
    </citation>
    <scope>NUCLEOTIDE SEQUENCE [LARGE SCALE GENOMIC DNA]</scope>
    <source>
        <strain evidence="1 2">DSM 23737</strain>
    </source>
</reference>
<dbReference type="RefSeq" id="WP_182483500.1">
    <property type="nucleotide sequence ID" value="NZ_JACGWU010000001.1"/>
</dbReference>
<dbReference type="Proteomes" id="UP000524237">
    <property type="component" value="Unassembled WGS sequence"/>
</dbReference>
<sequence>MSEQRDTDALDLTALVAELEEQDRELRFVAFGYDDAWALGNDIVTLAREAKHPAAVAIFFGEQRVFHAALSGASVNNDSWLERKVRTVRRFNESSYLVGRRFALSGQKFETDAKVDPLLYAAHGGAFPLRVGDLQVGVVAVSGLPQEVDHAIIVAALRRALKRQQNTHTPGSSLS</sequence>
<evidence type="ECO:0000313" key="2">
    <source>
        <dbReference type="Proteomes" id="UP000524237"/>
    </source>
</evidence>
<dbReference type="NCBIfam" id="NF002696">
    <property type="entry name" value="PRK02487.1-5"/>
    <property type="match status" value="1"/>
</dbReference>
<dbReference type="EMBL" id="JACGWU010000001">
    <property type="protein sequence ID" value="MBA8828031.1"/>
    <property type="molecule type" value="Genomic_DNA"/>
</dbReference>
<comment type="caution">
    <text evidence="1">The sequence shown here is derived from an EMBL/GenBank/DDBJ whole genome shotgun (WGS) entry which is preliminary data.</text>
</comment>
<dbReference type="AlphaFoldDB" id="A0A7W3PNA3"/>
<dbReference type="InterPro" id="IPR010371">
    <property type="entry name" value="YBR137W-like"/>
</dbReference>
<accession>A0A7W3PNA3</accession>
<dbReference type="Pfam" id="PF03928">
    <property type="entry name" value="HbpS-like"/>
    <property type="match status" value="1"/>
</dbReference>
<dbReference type="InterPro" id="IPR005624">
    <property type="entry name" value="PduO/GlcC-like"/>
</dbReference>